<evidence type="ECO:0000256" key="2">
    <source>
        <dbReference type="ARBA" id="ARBA00022723"/>
    </source>
</evidence>
<dbReference type="SMART" id="SM01394">
    <property type="entry name" value="S_100"/>
    <property type="match status" value="1"/>
</dbReference>
<evidence type="ECO:0000256" key="4">
    <source>
        <dbReference type="ARBA" id="ARBA00022837"/>
    </source>
</evidence>
<dbReference type="InterPro" id="IPR011992">
    <property type="entry name" value="EF-hand-dom_pair"/>
</dbReference>
<reference evidence="7 8" key="1">
    <citation type="submission" date="2024-04" db="EMBL/GenBank/DDBJ databases">
        <authorList>
            <person name="Waldvogel A.-M."/>
            <person name="Schoenle A."/>
        </authorList>
    </citation>
    <scope>NUCLEOTIDE SEQUENCE [LARGE SCALE GENOMIC DNA]</scope>
</reference>
<dbReference type="EMBL" id="OZ035838">
    <property type="protein sequence ID" value="CAL1584919.1"/>
    <property type="molecule type" value="Genomic_DNA"/>
</dbReference>
<organism evidence="7 8">
    <name type="scientific">Knipowitschia caucasica</name>
    <name type="common">Caucasian dwarf goby</name>
    <name type="synonym">Pomatoschistus caucasicus</name>
    <dbReference type="NCBI Taxonomy" id="637954"/>
    <lineage>
        <taxon>Eukaryota</taxon>
        <taxon>Metazoa</taxon>
        <taxon>Chordata</taxon>
        <taxon>Craniata</taxon>
        <taxon>Vertebrata</taxon>
        <taxon>Euteleostomi</taxon>
        <taxon>Actinopterygii</taxon>
        <taxon>Neopterygii</taxon>
        <taxon>Teleostei</taxon>
        <taxon>Neoteleostei</taxon>
        <taxon>Acanthomorphata</taxon>
        <taxon>Gobiaria</taxon>
        <taxon>Gobiiformes</taxon>
        <taxon>Gobioidei</taxon>
        <taxon>Gobiidae</taxon>
        <taxon>Gobiinae</taxon>
        <taxon>Knipowitschia</taxon>
    </lineage>
</organism>
<accession>A0AAV2KBS1</accession>
<dbReference type="Pfam" id="PF01023">
    <property type="entry name" value="S_100"/>
    <property type="match status" value="1"/>
</dbReference>
<dbReference type="CDD" id="cd00213">
    <property type="entry name" value="S-100"/>
    <property type="match status" value="1"/>
</dbReference>
<dbReference type="AlphaFoldDB" id="A0AAV2KBS1"/>
<comment type="similarity">
    <text evidence="1">Belongs to the S-100 family.</text>
</comment>
<dbReference type="PROSITE" id="PS00303">
    <property type="entry name" value="S100_CABP"/>
    <property type="match status" value="1"/>
</dbReference>
<proteinExistence type="inferred from homology"/>
<dbReference type="GO" id="GO:0005509">
    <property type="term" value="F:calcium ion binding"/>
    <property type="evidence" value="ECO:0007669"/>
    <property type="project" value="InterPro"/>
</dbReference>
<dbReference type="InterPro" id="IPR002048">
    <property type="entry name" value="EF_hand_dom"/>
</dbReference>
<evidence type="ECO:0000256" key="3">
    <source>
        <dbReference type="ARBA" id="ARBA00022737"/>
    </source>
</evidence>
<dbReference type="GO" id="GO:0046914">
    <property type="term" value="F:transition metal ion binding"/>
    <property type="evidence" value="ECO:0007669"/>
    <property type="project" value="InterPro"/>
</dbReference>
<dbReference type="PROSITE" id="PS00018">
    <property type="entry name" value="EF_HAND_1"/>
    <property type="match status" value="1"/>
</dbReference>
<keyword evidence="4" id="KW-0106">Calcium</keyword>
<name>A0AAV2KBS1_KNICA</name>
<evidence type="ECO:0000256" key="5">
    <source>
        <dbReference type="SAM" id="MobiDB-lite"/>
    </source>
</evidence>
<dbReference type="InterPro" id="IPR018247">
    <property type="entry name" value="EF_Hand_1_Ca_BS"/>
</dbReference>
<dbReference type="Proteomes" id="UP001497482">
    <property type="component" value="Chromosome 16"/>
</dbReference>
<keyword evidence="2" id="KW-0479">Metal-binding</keyword>
<gene>
    <name evidence="7" type="ORF">KC01_LOCUS15175</name>
</gene>
<dbReference type="FunFam" id="1.10.238.10:FF:000044">
    <property type="entry name" value="Protein S100"/>
    <property type="match status" value="1"/>
</dbReference>
<dbReference type="InterPro" id="IPR034325">
    <property type="entry name" value="S-100_dom"/>
</dbReference>
<dbReference type="Gene3D" id="1.10.238.10">
    <property type="entry name" value="EF-hand"/>
    <property type="match status" value="1"/>
</dbReference>
<evidence type="ECO:0000256" key="1">
    <source>
        <dbReference type="ARBA" id="ARBA00007323"/>
    </source>
</evidence>
<feature type="region of interest" description="Disordered" evidence="5">
    <location>
        <begin position="1"/>
        <end position="65"/>
    </location>
</feature>
<evidence type="ECO:0000259" key="6">
    <source>
        <dbReference type="PROSITE" id="PS50222"/>
    </source>
</evidence>
<dbReference type="PROSITE" id="PS50222">
    <property type="entry name" value="EF_HAND_2"/>
    <property type="match status" value="1"/>
</dbReference>
<dbReference type="InterPro" id="IPR001751">
    <property type="entry name" value="S100/CaBP7/8-like_CS"/>
</dbReference>
<dbReference type="PANTHER" id="PTHR11639">
    <property type="entry name" value="S100 CALCIUM-BINDING PROTEIN"/>
    <property type="match status" value="1"/>
</dbReference>
<keyword evidence="8" id="KW-1185">Reference proteome</keyword>
<feature type="domain" description="EF-hand" evidence="6">
    <location>
        <begin position="119"/>
        <end position="154"/>
    </location>
</feature>
<keyword evidence="3" id="KW-0677">Repeat</keyword>
<dbReference type="SUPFAM" id="SSF47473">
    <property type="entry name" value="EF-hand"/>
    <property type="match status" value="1"/>
</dbReference>
<evidence type="ECO:0000313" key="8">
    <source>
        <dbReference type="Proteomes" id="UP001497482"/>
    </source>
</evidence>
<dbReference type="GO" id="GO:0005737">
    <property type="term" value="C:cytoplasm"/>
    <property type="evidence" value="ECO:0007669"/>
    <property type="project" value="TreeGrafter"/>
</dbReference>
<feature type="compositionally biased region" description="Low complexity" evidence="5">
    <location>
        <begin position="43"/>
        <end position="56"/>
    </location>
</feature>
<dbReference type="PANTHER" id="PTHR11639:SF118">
    <property type="entry name" value="PROTEIN S100"/>
    <property type="match status" value="1"/>
</dbReference>
<evidence type="ECO:0000313" key="7">
    <source>
        <dbReference type="EMBL" id="CAL1584919.1"/>
    </source>
</evidence>
<dbReference type="InterPro" id="IPR013787">
    <property type="entry name" value="S100_Ca-bd_sub"/>
</dbReference>
<sequence length="163" mass="18163">MAGKQRGTQKEKEERKRRRRGGREQGVARYKTCAASSAAITDPPELTSPAPELTTPAPEPPKVHPTKTCIMSDIQQAMALLISTFNKYSGKEGDKYTLSKSELKELLQNEFGDSLGKVSDKAALDNIFKDLDADKNDSVDFKEFSTLVVCLTQMCHEFFTKKK</sequence>
<dbReference type="GO" id="GO:0048306">
    <property type="term" value="F:calcium-dependent protein binding"/>
    <property type="evidence" value="ECO:0007669"/>
    <property type="project" value="TreeGrafter"/>
</dbReference>
<protein>
    <recommendedName>
        <fullName evidence="6">EF-hand domain-containing protein</fullName>
    </recommendedName>
</protein>